<feature type="compositionally biased region" description="Basic and acidic residues" evidence="1">
    <location>
        <begin position="32"/>
        <end position="43"/>
    </location>
</feature>
<dbReference type="PANTHER" id="PTHR47425">
    <property type="entry name" value="FARB-RELATED"/>
    <property type="match status" value="1"/>
</dbReference>
<sequence length="653" mass="73889">MALGFATLNDNVTQGPGYLLPLNSDQPSTLSPEHDRTEPEEAKTSSFPSTSNATDIELWNDPLPSGISDDAGVPIFETSDLVSHAPAGVAAAGDTLVFEDIPDADFLEQYLNYTDVFDPSLTELLDLDFLPEPSSNPRESEVIHDEAYVFKSPLTWVADWSVENLRGDPRYAEVVEQRVFNLPRTSEILTLLRLYFSHAHHRLPVLNEHYFYVLTDQRNKHGAGRTLERISLALLYAIMFSACTYLRTETTEASLLRAIRSMRNYPGHFVENERWIIKAYRTLQEAGAMPSNNSDRGFVDQPEWKRACACWFHRFTSSQLGLKWTNSPDLMETSRLPWHQISLADFQEDFSFSWHLNADIKKQLIQIFVKRIDLNTRFCHLNKFLWKRTASEMHAAGEASAFTQIHSSETLPIEQIEVLLQEWKLAHTFLLSMEAAATATPFEKRLLRAEQTLVKLAYDLYQNTLIIDRPLITEWAASMIRSSRAAMWKSIDSIRQTFKNALDEKLILLLPVNMLLVVFLPLTIYSIYMRKVQVFDASAIENLATCSQVARTMIDLHDGADFYGTILSNTLALADKHKATSTSGDFQVVKADTSSTHATVPAESSAERILPDPQLHSLVLRFHNLALALGRMPKIEAIVPKLSTHRKFAPDVS</sequence>
<feature type="compositionally biased region" description="Polar residues" evidence="1">
    <location>
        <begin position="44"/>
        <end position="54"/>
    </location>
</feature>
<keyword evidence="2" id="KW-1133">Transmembrane helix</keyword>
<evidence type="ECO:0000313" key="4">
    <source>
        <dbReference type="Proteomes" id="UP001172673"/>
    </source>
</evidence>
<keyword evidence="4" id="KW-1185">Reference proteome</keyword>
<keyword evidence="2" id="KW-0812">Transmembrane</keyword>
<evidence type="ECO:0008006" key="5">
    <source>
        <dbReference type="Google" id="ProtNLM"/>
    </source>
</evidence>
<name>A0AA39CPE3_9EURO</name>
<protein>
    <recommendedName>
        <fullName evidence="5">Transcription factor domain-containing protein</fullName>
    </recommendedName>
</protein>
<gene>
    <name evidence="3" type="ORF">H2200_001775</name>
</gene>
<feature type="transmembrane region" description="Helical" evidence="2">
    <location>
        <begin position="506"/>
        <end position="528"/>
    </location>
</feature>
<feature type="region of interest" description="Disordered" evidence="1">
    <location>
        <begin position="16"/>
        <end position="54"/>
    </location>
</feature>
<evidence type="ECO:0000313" key="3">
    <source>
        <dbReference type="EMBL" id="KAJ9615699.1"/>
    </source>
</evidence>
<comment type="caution">
    <text evidence="3">The sequence shown here is derived from an EMBL/GenBank/DDBJ whole genome shotgun (WGS) entry which is preliminary data.</text>
</comment>
<evidence type="ECO:0000256" key="2">
    <source>
        <dbReference type="SAM" id="Phobius"/>
    </source>
</evidence>
<dbReference type="InterPro" id="IPR052761">
    <property type="entry name" value="Fungal_Detox/Toxin_TFs"/>
</dbReference>
<evidence type="ECO:0000256" key="1">
    <source>
        <dbReference type="SAM" id="MobiDB-lite"/>
    </source>
</evidence>
<organism evidence="3 4">
    <name type="scientific">Cladophialophora chaetospira</name>
    <dbReference type="NCBI Taxonomy" id="386627"/>
    <lineage>
        <taxon>Eukaryota</taxon>
        <taxon>Fungi</taxon>
        <taxon>Dikarya</taxon>
        <taxon>Ascomycota</taxon>
        <taxon>Pezizomycotina</taxon>
        <taxon>Eurotiomycetes</taxon>
        <taxon>Chaetothyriomycetidae</taxon>
        <taxon>Chaetothyriales</taxon>
        <taxon>Herpotrichiellaceae</taxon>
        <taxon>Cladophialophora</taxon>
    </lineage>
</organism>
<accession>A0AA39CPE3</accession>
<proteinExistence type="predicted"/>
<dbReference type="Proteomes" id="UP001172673">
    <property type="component" value="Unassembled WGS sequence"/>
</dbReference>
<dbReference type="EMBL" id="JAPDRK010000002">
    <property type="protein sequence ID" value="KAJ9615699.1"/>
    <property type="molecule type" value="Genomic_DNA"/>
</dbReference>
<reference evidence="3" key="1">
    <citation type="submission" date="2022-10" db="EMBL/GenBank/DDBJ databases">
        <title>Culturing micro-colonial fungi from biological soil crusts in the Mojave desert and describing Neophaeococcomyces mojavensis, and introducing the new genera and species Taxawa tesnikishii.</title>
        <authorList>
            <person name="Kurbessoian T."/>
            <person name="Stajich J.E."/>
        </authorList>
    </citation>
    <scope>NUCLEOTIDE SEQUENCE</scope>
    <source>
        <strain evidence="3">TK_41</strain>
    </source>
</reference>
<dbReference type="CDD" id="cd12148">
    <property type="entry name" value="fungal_TF_MHR"/>
    <property type="match status" value="1"/>
</dbReference>
<dbReference type="AlphaFoldDB" id="A0AA39CPE3"/>
<keyword evidence="2" id="KW-0472">Membrane</keyword>
<dbReference type="PANTHER" id="PTHR47425:SF3">
    <property type="entry name" value="ZN(II)2CYS6 TRANSCRIPTION FACTOR (EUROFUNG)"/>
    <property type="match status" value="1"/>
</dbReference>